<feature type="binding site" evidence="5">
    <location>
        <position position="174"/>
    </location>
    <ligand>
        <name>Mo-molybdopterin</name>
        <dbReference type="ChEBI" id="CHEBI:71302"/>
    </ligand>
</feature>
<feature type="binding site" evidence="5">
    <location>
        <position position="81"/>
    </location>
    <ligand>
        <name>Mo-molybdopterin</name>
        <dbReference type="ChEBI" id="CHEBI:71302"/>
    </ligand>
</feature>
<feature type="binding site" evidence="5">
    <location>
        <position position="139"/>
    </location>
    <ligand>
        <name>Mo-molybdopterin</name>
        <dbReference type="ChEBI" id="CHEBI:71302"/>
    </ligand>
    <ligandPart>
        <name>Mo</name>
        <dbReference type="ChEBI" id="CHEBI:28685"/>
    </ligandPart>
</feature>
<keyword evidence="2 5" id="KW-0479">Metal-binding</keyword>
<comment type="catalytic activity">
    <reaction evidence="5">
        <text>L-methionyl-[protein] + a quinone + H2O = L-methionyl-(S)-S-oxide-[protein] + a quinol</text>
        <dbReference type="Rhea" id="RHEA:51292"/>
        <dbReference type="Rhea" id="RHEA-COMP:12313"/>
        <dbReference type="Rhea" id="RHEA-COMP:12315"/>
        <dbReference type="ChEBI" id="CHEBI:15377"/>
        <dbReference type="ChEBI" id="CHEBI:16044"/>
        <dbReference type="ChEBI" id="CHEBI:24646"/>
        <dbReference type="ChEBI" id="CHEBI:44120"/>
        <dbReference type="ChEBI" id="CHEBI:132124"/>
    </reaction>
</comment>
<reference evidence="8" key="2">
    <citation type="submission" date="2016-04" db="EMBL/GenBank/DDBJ databases">
        <title>First Complete Genome Sequence of a Subdivision 6 Acidobacterium.</title>
        <authorList>
            <person name="Huang S."/>
            <person name="Vieira S."/>
            <person name="Bunk B."/>
            <person name="Riedel T."/>
            <person name="Sproeer C."/>
            <person name="Overmann J."/>
        </authorList>
    </citation>
    <scope>NUCLEOTIDE SEQUENCE [LARGE SCALE GENOMIC DNA]</scope>
    <source>
        <strain evidence="8">DSM 100886 HEG_-6_39</strain>
    </source>
</reference>
<dbReference type="GO" id="GO:0046872">
    <property type="term" value="F:metal ion binding"/>
    <property type="evidence" value="ECO:0007669"/>
    <property type="project" value="UniProtKB-KW"/>
</dbReference>
<dbReference type="EMBL" id="CP015136">
    <property type="protein sequence ID" value="AMY09921.1"/>
    <property type="molecule type" value="Genomic_DNA"/>
</dbReference>
<dbReference type="PROSITE" id="PS51318">
    <property type="entry name" value="TAT"/>
    <property type="match status" value="1"/>
</dbReference>
<dbReference type="SUPFAM" id="SSF56524">
    <property type="entry name" value="Oxidoreductase molybdopterin-binding domain"/>
    <property type="match status" value="1"/>
</dbReference>
<dbReference type="AlphaFoldDB" id="A0A143PN68"/>
<dbReference type="PATRIC" id="fig|1813736.3.peg.3350"/>
<keyword evidence="1 5" id="KW-0500">Molybdenum</keyword>
<dbReference type="EC" id="1.8.5.-" evidence="5"/>
<evidence type="ECO:0000256" key="4">
    <source>
        <dbReference type="ARBA" id="ARBA00023002"/>
    </source>
</evidence>
<dbReference type="Gene3D" id="3.90.420.10">
    <property type="entry name" value="Oxidoreductase, molybdopterin-binding domain"/>
    <property type="match status" value="1"/>
</dbReference>
<dbReference type="Pfam" id="PF00174">
    <property type="entry name" value="Oxidored_molyb"/>
    <property type="match status" value="1"/>
</dbReference>
<feature type="binding site" evidence="5">
    <location>
        <position position="227"/>
    </location>
    <ligand>
        <name>Mo-molybdopterin</name>
        <dbReference type="ChEBI" id="CHEBI:71302"/>
    </ligand>
</feature>
<dbReference type="InterPro" id="IPR036374">
    <property type="entry name" value="OxRdtase_Mopterin-bd_sf"/>
</dbReference>
<comment type="catalytic activity">
    <reaction evidence="5">
        <text>L-methionyl-[protein] + a quinone + H2O = L-methionyl-(R)-S-oxide-[protein] + a quinol</text>
        <dbReference type="Rhea" id="RHEA:51296"/>
        <dbReference type="Rhea" id="RHEA-COMP:12313"/>
        <dbReference type="Rhea" id="RHEA-COMP:12314"/>
        <dbReference type="ChEBI" id="CHEBI:15377"/>
        <dbReference type="ChEBI" id="CHEBI:16044"/>
        <dbReference type="ChEBI" id="CHEBI:24646"/>
        <dbReference type="ChEBI" id="CHEBI:45764"/>
        <dbReference type="ChEBI" id="CHEBI:132124"/>
    </reaction>
</comment>
<dbReference type="PANTHER" id="PTHR43032:SF3">
    <property type="entry name" value="PROTEIN-METHIONINE-SULFOXIDE REDUCTASE CATALYTIC SUBUNIT MSRP"/>
    <property type="match status" value="1"/>
</dbReference>
<comment type="subunit">
    <text evidence="5">Heterodimer of a catalytic subunit (MsrP) and a heme-binding subunit (MsrQ).</text>
</comment>
<feature type="domain" description="Oxidoreductase molybdopterin-binding" evidence="6">
    <location>
        <begin position="100"/>
        <end position="256"/>
    </location>
</feature>
<dbReference type="RefSeq" id="WP_110171620.1">
    <property type="nucleotide sequence ID" value="NZ_CP015136.1"/>
</dbReference>
<dbReference type="GO" id="GO:0043546">
    <property type="term" value="F:molybdopterin cofactor binding"/>
    <property type="evidence" value="ECO:0007669"/>
    <property type="project" value="UniProtKB-UniRule"/>
</dbReference>
<comment type="PTM">
    <text evidence="5">Predicted to be exported by the Tat system. The position of the signal peptide cleavage has not been experimentally proven.</text>
</comment>
<evidence type="ECO:0000256" key="1">
    <source>
        <dbReference type="ARBA" id="ARBA00022505"/>
    </source>
</evidence>
<dbReference type="GO" id="GO:0030091">
    <property type="term" value="P:protein repair"/>
    <property type="evidence" value="ECO:0007669"/>
    <property type="project" value="UniProtKB-UniRule"/>
</dbReference>
<dbReference type="InterPro" id="IPR006311">
    <property type="entry name" value="TAT_signal"/>
</dbReference>
<dbReference type="PANTHER" id="PTHR43032">
    <property type="entry name" value="PROTEIN-METHIONINE-SULFOXIDE REDUCTASE"/>
    <property type="match status" value="1"/>
</dbReference>
<feature type="binding site" evidence="5">
    <location>
        <begin position="238"/>
        <end position="240"/>
    </location>
    <ligand>
        <name>Mo-molybdopterin</name>
        <dbReference type="ChEBI" id="CHEBI:71302"/>
    </ligand>
</feature>
<protein>
    <recommendedName>
        <fullName evidence="5">Protein-methionine-sulfoxide reductase catalytic subunit MsrP</fullName>
        <ecNumber evidence="5">1.8.5.-</ecNumber>
    </recommendedName>
</protein>
<proteinExistence type="inferred from homology"/>
<comment type="function">
    <text evidence="5">Part of the MsrPQ system that repairs oxidized cell envelope proteins containing methionine sulfoxide residues (Met-O), using respiratory chain electrons. Thus protects these proteins from oxidative-stress damage caused by reactive species of oxygen and chlorine. MsrPQ is essential for the maintenance of envelope integrity under bleach stress, rescuing a wide series of structurally unrelated cell envelope proteins from methionine oxidation. The catalytic subunit MsrP is non-stereospecific, being able to reduce both (R-) and (S-) diastereoisomers of methionine sulfoxide.</text>
</comment>
<dbReference type="KEGG" id="abac:LuPra_03148"/>
<feature type="binding site" evidence="5">
    <location>
        <position position="222"/>
    </location>
    <ligand>
        <name>Mo-molybdopterin</name>
        <dbReference type="ChEBI" id="CHEBI:71302"/>
    </ligand>
</feature>
<dbReference type="Proteomes" id="UP000076079">
    <property type="component" value="Chromosome"/>
</dbReference>
<evidence type="ECO:0000256" key="5">
    <source>
        <dbReference type="HAMAP-Rule" id="MF_01206"/>
    </source>
</evidence>
<dbReference type="GO" id="GO:0016672">
    <property type="term" value="F:oxidoreductase activity, acting on a sulfur group of donors, quinone or similar compound as acceptor"/>
    <property type="evidence" value="ECO:0007669"/>
    <property type="project" value="UniProtKB-UniRule"/>
</dbReference>
<dbReference type="NCBIfam" id="NF003767">
    <property type="entry name" value="PRK05363.1"/>
    <property type="match status" value="1"/>
</dbReference>
<evidence type="ECO:0000313" key="8">
    <source>
        <dbReference type="Proteomes" id="UP000076079"/>
    </source>
</evidence>
<keyword evidence="8" id="KW-1185">Reference proteome</keyword>
<reference evidence="7 8" key="1">
    <citation type="journal article" date="2016" name="Genome Announc.">
        <title>First Complete Genome Sequence of a Subdivision 6 Acidobacterium Strain.</title>
        <authorList>
            <person name="Huang S."/>
            <person name="Vieira S."/>
            <person name="Bunk B."/>
            <person name="Riedel T."/>
            <person name="Sproer C."/>
            <person name="Overmann J."/>
        </authorList>
    </citation>
    <scope>NUCLEOTIDE SEQUENCE [LARGE SCALE GENOMIC DNA]</scope>
    <source>
        <strain evidence="8">DSM 100886 HEG_-6_39</strain>
    </source>
</reference>
<gene>
    <name evidence="7" type="primary">yedY_2</name>
    <name evidence="5" type="synonym">msrP</name>
    <name evidence="7" type="ORF">LuPra_03148</name>
</gene>
<dbReference type="STRING" id="1855912.LuPra_03148"/>
<sequence>MLIRTTPTIPTREITDERLYLDRRAFIRASVGVAAAGVAGALLPFDEARAQGGAALANVRKSPLSTTGEKLNPLEDITSYNNYYEFGTDKSDPRANSGRFKPAPWTVKIDGEVGKPGDYTLEDLLQRFPLEERIYRLRCVEGWSMVIPWVGFPLRDLLKVVEPSAKAKFVEFTTVQRPSEMPGLRYPVLEWPYREGLRLDEAQHPLTIMAVGLYGKTLLNQNGAPLRLVVPWKYGFKSIKSIVRIRLTTGQPQTSWNLSAPEEYGFYSNVNPQVDHPRWSQARERRLGEFLRRETLMFNGYGDQVAGLYRGLDLKRNF</sequence>
<evidence type="ECO:0000313" key="7">
    <source>
        <dbReference type="EMBL" id="AMY09921.1"/>
    </source>
</evidence>
<dbReference type="OrthoDB" id="9778777at2"/>
<evidence type="ECO:0000259" key="6">
    <source>
        <dbReference type="Pfam" id="PF00174"/>
    </source>
</evidence>
<organism evidence="7 8">
    <name type="scientific">Luteitalea pratensis</name>
    <dbReference type="NCBI Taxonomy" id="1855912"/>
    <lineage>
        <taxon>Bacteria</taxon>
        <taxon>Pseudomonadati</taxon>
        <taxon>Acidobacteriota</taxon>
        <taxon>Vicinamibacteria</taxon>
        <taxon>Vicinamibacterales</taxon>
        <taxon>Vicinamibacteraceae</taxon>
        <taxon>Luteitalea</taxon>
    </lineage>
</organism>
<name>A0A143PN68_LUTPR</name>
<dbReference type="InterPro" id="IPR000572">
    <property type="entry name" value="OxRdtase_Mopterin-bd_dom"/>
</dbReference>
<evidence type="ECO:0000256" key="3">
    <source>
        <dbReference type="ARBA" id="ARBA00022729"/>
    </source>
</evidence>
<comment type="cofactor">
    <cofactor evidence="5">
        <name>Mo-molybdopterin</name>
        <dbReference type="ChEBI" id="CHEBI:71302"/>
    </cofactor>
    <text evidence="5">Binds 1 Mo-molybdopterin (Mo-MPT) cofactor per subunit.</text>
</comment>
<comment type="similarity">
    <text evidence="5">Belongs to the MsrP family.</text>
</comment>
<keyword evidence="4 5" id="KW-0560">Oxidoreductase</keyword>
<evidence type="ECO:0000256" key="2">
    <source>
        <dbReference type="ARBA" id="ARBA00022723"/>
    </source>
</evidence>
<dbReference type="InterPro" id="IPR022867">
    <property type="entry name" value="MsrP"/>
</dbReference>
<feature type="binding site" evidence="5">
    <location>
        <begin position="84"/>
        <end position="85"/>
    </location>
    <ligand>
        <name>Mo-molybdopterin</name>
        <dbReference type="ChEBI" id="CHEBI:71302"/>
    </ligand>
</feature>
<dbReference type="HAMAP" id="MF_01206">
    <property type="entry name" value="MsrP"/>
    <property type="match status" value="1"/>
</dbReference>
<keyword evidence="3 5" id="KW-0732">Signal</keyword>
<accession>A0A143PN68</accession>